<organism evidence="1 2">
    <name type="scientific">Elysia marginata</name>
    <dbReference type="NCBI Taxonomy" id="1093978"/>
    <lineage>
        <taxon>Eukaryota</taxon>
        <taxon>Metazoa</taxon>
        <taxon>Spiralia</taxon>
        <taxon>Lophotrochozoa</taxon>
        <taxon>Mollusca</taxon>
        <taxon>Gastropoda</taxon>
        <taxon>Heterobranchia</taxon>
        <taxon>Euthyneura</taxon>
        <taxon>Panpulmonata</taxon>
        <taxon>Sacoglossa</taxon>
        <taxon>Placobranchoidea</taxon>
        <taxon>Plakobranchidae</taxon>
        <taxon>Elysia</taxon>
    </lineage>
</organism>
<protein>
    <submittedName>
        <fullName evidence="1">Uncharacterized protein</fullName>
    </submittedName>
</protein>
<keyword evidence="2" id="KW-1185">Reference proteome</keyword>
<comment type="caution">
    <text evidence="1">The sequence shown here is derived from an EMBL/GenBank/DDBJ whole genome shotgun (WGS) entry which is preliminary data.</text>
</comment>
<accession>A0AAV4J0J4</accession>
<dbReference type="Proteomes" id="UP000762676">
    <property type="component" value="Unassembled WGS sequence"/>
</dbReference>
<proteinExistence type="predicted"/>
<reference evidence="1 2" key="1">
    <citation type="journal article" date="2021" name="Elife">
        <title>Chloroplast acquisition without the gene transfer in kleptoplastic sea slugs, Plakobranchus ocellatus.</title>
        <authorList>
            <person name="Maeda T."/>
            <person name="Takahashi S."/>
            <person name="Yoshida T."/>
            <person name="Shimamura S."/>
            <person name="Takaki Y."/>
            <person name="Nagai Y."/>
            <person name="Toyoda A."/>
            <person name="Suzuki Y."/>
            <person name="Arimoto A."/>
            <person name="Ishii H."/>
            <person name="Satoh N."/>
            <person name="Nishiyama T."/>
            <person name="Hasebe M."/>
            <person name="Maruyama T."/>
            <person name="Minagawa J."/>
            <person name="Obokata J."/>
            <person name="Shigenobu S."/>
        </authorList>
    </citation>
    <scope>NUCLEOTIDE SEQUENCE [LARGE SCALE GENOMIC DNA]</scope>
</reference>
<gene>
    <name evidence="1" type="ORF">ElyMa_003209500</name>
</gene>
<name>A0AAV4J0J4_9GAST</name>
<evidence type="ECO:0000313" key="1">
    <source>
        <dbReference type="EMBL" id="GFS16247.1"/>
    </source>
</evidence>
<dbReference type="AlphaFoldDB" id="A0AAV4J0J4"/>
<dbReference type="EMBL" id="BMAT01006602">
    <property type="protein sequence ID" value="GFS16247.1"/>
    <property type="molecule type" value="Genomic_DNA"/>
</dbReference>
<evidence type="ECO:0000313" key="2">
    <source>
        <dbReference type="Proteomes" id="UP000762676"/>
    </source>
</evidence>
<sequence length="92" mass="10022">MDRLVLVRSPVSLVSCSLERSEVLPTVGASSGIWCELAVEPTNRVDFREICVRLHWFLHCGADCAIRCQVVIEVISLLRQGSVVGVVGGISQ</sequence>